<gene>
    <name evidence="1" type="ORF">I4J89_39460</name>
</gene>
<comment type="caution">
    <text evidence="1">The sequence shown here is derived from an EMBL/GenBank/DDBJ whole genome shotgun (WGS) entry which is preliminary data.</text>
</comment>
<name>A0A931CGG9_9ACTN</name>
<dbReference type="Gene3D" id="3.40.630.30">
    <property type="match status" value="1"/>
</dbReference>
<dbReference type="RefSeq" id="WP_196419318.1">
    <property type="nucleotide sequence ID" value="NZ_JADQTO010000028.1"/>
</dbReference>
<evidence type="ECO:0000313" key="2">
    <source>
        <dbReference type="Proteomes" id="UP000598146"/>
    </source>
</evidence>
<dbReference type="EMBL" id="JADQTO010000028">
    <property type="protein sequence ID" value="MBG0567542.1"/>
    <property type="molecule type" value="Genomic_DNA"/>
</dbReference>
<dbReference type="AlphaFoldDB" id="A0A931CGG9"/>
<evidence type="ECO:0000313" key="1">
    <source>
        <dbReference type="EMBL" id="MBG0567542.1"/>
    </source>
</evidence>
<reference evidence="1" key="1">
    <citation type="submission" date="2020-11" db="EMBL/GenBank/DDBJ databases">
        <title>Isolation and identification of active actinomycetes.</title>
        <authorList>
            <person name="Sun X."/>
        </authorList>
    </citation>
    <scope>NUCLEOTIDE SEQUENCE</scope>
    <source>
        <strain evidence="1">NEAU-A11</strain>
    </source>
</reference>
<keyword evidence="2" id="KW-1185">Reference proteome</keyword>
<proteinExistence type="predicted"/>
<dbReference type="Proteomes" id="UP000598146">
    <property type="component" value="Unassembled WGS sequence"/>
</dbReference>
<accession>A0A931CGG9</accession>
<protein>
    <submittedName>
        <fullName evidence="1">Uncharacterized protein</fullName>
    </submittedName>
</protein>
<sequence length="207" mass="21857">MRLSAAATAATSITRANIPAVAALAAQLTRHHPAAAWLTPDPGSRAADLRGCYRLLLGHALRYGYVDVLADDCAVAIWLDRTQPTPEVADRLRRLRQVCGADVGAALLLLDVAACHQPLIPHLQLAVLATDDPAAAAALLTHRQRQLDRVNIAAFAYAGTQTHLGVLMDAGFQPGEAVWLPAGPPLWPTLRPPAGLENSAAIRPSAC</sequence>
<organism evidence="1 2">
    <name type="scientific">Actinoplanes aureus</name>
    <dbReference type="NCBI Taxonomy" id="2792083"/>
    <lineage>
        <taxon>Bacteria</taxon>
        <taxon>Bacillati</taxon>
        <taxon>Actinomycetota</taxon>
        <taxon>Actinomycetes</taxon>
        <taxon>Micromonosporales</taxon>
        <taxon>Micromonosporaceae</taxon>
        <taxon>Actinoplanes</taxon>
    </lineage>
</organism>